<evidence type="ECO:0000259" key="1">
    <source>
        <dbReference type="Pfam" id="PF13472"/>
    </source>
</evidence>
<sequence length="213" mass="23320">MLRRFSILILLCGLWWIPISSAADEPPRLLVVGDSLSAAFGIPLEQGWVALLAERLQIKNPAYQVINASISGETTMGGLTRLPALLERHEPEWVIISLGGNDGLRGIALSEMRGNLQRMIHLSRDGGAQVLLVGIQIPPSLGRQYTQRFHQIYHELAEEYALPLVPFLLEDVALVDGMMQADGIHPTAAAQPIMLENVWSVLAKPLLVPATNP</sequence>
<dbReference type="EMBL" id="FTPK01000001">
    <property type="protein sequence ID" value="SIT65822.1"/>
    <property type="molecule type" value="Genomic_DNA"/>
</dbReference>
<dbReference type="OrthoDB" id="9786188at2"/>
<dbReference type="Gene3D" id="3.40.50.1110">
    <property type="entry name" value="SGNH hydrolase"/>
    <property type="match status" value="1"/>
</dbReference>
<keyword evidence="3" id="KW-1185">Reference proteome</keyword>
<organism evidence="2 3">
    <name type="scientific">Ectothiorhodosinus mongolicus</name>
    <dbReference type="NCBI Taxonomy" id="233100"/>
    <lineage>
        <taxon>Bacteria</taxon>
        <taxon>Pseudomonadati</taxon>
        <taxon>Pseudomonadota</taxon>
        <taxon>Gammaproteobacteria</taxon>
        <taxon>Chromatiales</taxon>
        <taxon>Ectothiorhodospiraceae</taxon>
        <taxon>Ectothiorhodosinus</taxon>
    </lineage>
</organism>
<dbReference type="InterPro" id="IPR013830">
    <property type="entry name" value="SGNH_hydro"/>
</dbReference>
<dbReference type="AlphaFoldDB" id="A0A1R3VRS4"/>
<feature type="domain" description="SGNH hydrolase-type esterase" evidence="1">
    <location>
        <begin position="31"/>
        <end position="190"/>
    </location>
</feature>
<dbReference type="SUPFAM" id="SSF52266">
    <property type="entry name" value="SGNH hydrolase"/>
    <property type="match status" value="1"/>
</dbReference>
<dbReference type="InterPro" id="IPR036514">
    <property type="entry name" value="SGNH_hydro_sf"/>
</dbReference>
<accession>A0A1R3VRS4</accession>
<evidence type="ECO:0000313" key="2">
    <source>
        <dbReference type="EMBL" id="SIT65822.1"/>
    </source>
</evidence>
<dbReference type="PANTHER" id="PTHR30383:SF24">
    <property type="entry name" value="THIOESTERASE 1_PROTEASE 1_LYSOPHOSPHOLIPASE L1"/>
    <property type="match status" value="1"/>
</dbReference>
<dbReference type="Proteomes" id="UP000223759">
    <property type="component" value="Unassembled WGS sequence"/>
</dbReference>
<dbReference type="STRING" id="233100.SAMN05216526_0275"/>
<name>A0A1R3VRS4_9GAMM</name>
<protein>
    <submittedName>
        <fullName evidence="2">Acyl-CoA thioesterase-1</fullName>
    </submittedName>
</protein>
<dbReference type="GO" id="GO:0004622">
    <property type="term" value="F:phosphatidylcholine lysophospholipase activity"/>
    <property type="evidence" value="ECO:0007669"/>
    <property type="project" value="TreeGrafter"/>
</dbReference>
<dbReference type="Pfam" id="PF13472">
    <property type="entry name" value="Lipase_GDSL_2"/>
    <property type="match status" value="1"/>
</dbReference>
<dbReference type="PANTHER" id="PTHR30383">
    <property type="entry name" value="THIOESTERASE 1/PROTEASE 1/LYSOPHOSPHOLIPASE L1"/>
    <property type="match status" value="1"/>
</dbReference>
<proteinExistence type="predicted"/>
<dbReference type="CDD" id="cd01822">
    <property type="entry name" value="Lysophospholipase_L1_like"/>
    <property type="match status" value="1"/>
</dbReference>
<gene>
    <name evidence="2" type="ORF">SAMN05216526_0275</name>
</gene>
<dbReference type="InterPro" id="IPR051532">
    <property type="entry name" value="Ester_Hydrolysis_Enzymes"/>
</dbReference>
<evidence type="ECO:0000313" key="3">
    <source>
        <dbReference type="Proteomes" id="UP000223759"/>
    </source>
</evidence>
<reference evidence="2 3" key="1">
    <citation type="submission" date="2017-01" db="EMBL/GenBank/DDBJ databases">
        <authorList>
            <person name="Mah S.A."/>
            <person name="Swanson W.J."/>
            <person name="Moy G.W."/>
            <person name="Vacquier V.D."/>
        </authorList>
    </citation>
    <scope>NUCLEOTIDE SEQUENCE [LARGE SCALE GENOMIC DNA]</scope>
    <source>
        <strain evidence="2 3">M9</strain>
    </source>
</reference>
<dbReference type="RefSeq" id="WP_076754286.1">
    <property type="nucleotide sequence ID" value="NZ_CP023018.1"/>
</dbReference>